<dbReference type="EMBL" id="BSXT01004925">
    <property type="protein sequence ID" value="GMF59262.1"/>
    <property type="molecule type" value="Genomic_DNA"/>
</dbReference>
<dbReference type="CDD" id="cd00303">
    <property type="entry name" value="retropepsin_like"/>
    <property type="match status" value="1"/>
</dbReference>
<keyword evidence="3" id="KW-1185">Reference proteome</keyword>
<feature type="compositionally biased region" description="Basic residues" evidence="1">
    <location>
        <begin position="648"/>
        <end position="658"/>
    </location>
</feature>
<feature type="compositionally biased region" description="Polar residues" evidence="1">
    <location>
        <begin position="274"/>
        <end position="292"/>
    </location>
</feature>
<comment type="caution">
    <text evidence="2">The sequence shown here is derived from an EMBL/GenBank/DDBJ whole genome shotgun (WGS) entry which is preliminary data.</text>
</comment>
<dbReference type="Gene3D" id="2.40.70.10">
    <property type="entry name" value="Acid Proteases"/>
    <property type="match status" value="1"/>
</dbReference>
<reference evidence="2" key="1">
    <citation type="submission" date="2023-04" db="EMBL/GenBank/DDBJ databases">
        <title>Phytophthora fragariaefolia NBRC 109709.</title>
        <authorList>
            <person name="Ichikawa N."/>
            <person name="Sato H."/>
            <person name="Tonouchi N."/>
        </authorList>
    </citation>
    <scope>NUCLEOTIDE SEQUENCE</scope>
    <source>
        <strain evidence="2">NBRC 109709</strain>
    </source>
</reference>
<dbReference type="Proteomes" id="UP001165121">
    <property type="component" value="Unassembled WGS sequence"/>
</dbReference>
<feature type="compositionally biased region" description="Basic and acidic residues" evidence="1">
    <location>
        <begin position="250"/>
        <end position="273"/>
    </location>
</feature>
<evidence type="ECO:0000256" key="1">
    <source>
        <dbReference type="SAM" id="MobiDB-lite"/>
    </source>
</evidence>
<feature type="region of interest" description="Disordered" evidence="1">
    <location>
        <begin position="163"/>
        <end position="344"/>
    </location>
</feature>
<accession>A0A9W6Y8F0</accession>
<dbReference type="InterPro" id="IPR021109">
    <property type="entry name" value="Peptidase_aspartic_dom_sf"/>
</dbReference>
<proteinExistence type="predicted"/>
<feature type="region of interest" description="Disordered" evidence="1">
    <location>
        <begin position="635"/>
        <end position="663"/>
    </location>
</feature>
<gene>
    <name evidence="2" type="ORF">Pfra01_002559100</name>
</gene>
<evidence type="ECO:0000313" key="3">
    <source>
        <dbReference type="Proteomes" id="UP001165121"/>
    </source>
</evidence>
<dbReference type="Pfam" id="PF13650">
    <property type="entry name" value="Asp_protease_2"/>
    <property type="match status" value="1"/>
</dbReference>
<feature type="compositionally biased region" description="Polar residues" evidence="1">
    <location>
        <begin position="169"/>
        <end position="178"/>
    </location>
</feature>
<organism evidence="2 3">
    <name type="scientific">Phytophthora fragariaefolia</name>
    <dbReference type="NCBI Taxonomy" id="1490495"/>
    <lineage>
        <taxon>Eukaryota</taxon>
        <taxon>Sar</taxon>
        <taxon>Stramenopiles</taxon>
        <taxon>Oomycota</taxon>
        <taxon>Peronosporomycetes</taxon>
        <taxon>Peronosporales</taxon>
        <taxon>Peronosporaceae</taxon>
        <taxon>Phytophthora</taxon>
    </lineage>
</organism>
<dbReference type="OrthoDB" id="114360at2759"/>
<feature type="compositionally biased region" description="Basic and acidic residues" evidence="1">
    <location>
        <begin position="296"/>
        <end position="305"/>
    </location>
</feature>
<dbReference type="AlphaFoldDB" id="A0A9W6Y8F0"/>
<name>A0A9W6Y8F0_9STRA</name>
<protein>
    <submittedName>
        <fullName evidence="2">Unnamed protein product</fullName>
    </submittedName>
</protein>
<dbReference type="SUPFAM" id="SSF50630">
    <property type="entry name" value="Acid proteases"/>
    <property type="match status" value="1"/>
</dbReference>
<sequence length="704" mass="80323">MQTPKTLKGRSARYAEFYDAADEAELGGGDSDDDRDYRDNAEDSAKDVIRRLSLDDAKRDRGHYLEVRSHASLDKIAEFEGKRYRSDDSLQWLKVFIYEMKGTRMPQDSWCEPFSLCLGRAAKSWYRQLPKRPSGGGTCSVRRSSITTAHSLTSRPALDITQLGEKRTSQYAISSSGSMDKPGQRRYNTGRVAQTDGRDRRVTVAVTSDDEEGNEVECQQSRRLDQLDYDDDDSDYGRDGYLDSEEESDHDYTDAGLPDEKCRSGNAREDSGRTQRNSARHQPNSASHWNSVNPPPDRHEEKSDGDGSDMDGIDGELGYSEGESPAMMSNADTTRLETGATGRTKTMRLLPGERLGWWSAQKFDRRVRMRALVMGAVNYQRTKILLDTGANILAINEVFARKLRLKRQASRDVQIGVQGIGKDKVGTSTRAWVKVTLGWEVSYEFEVWVMDHHAGVDLILRTDFMIPTGIRLDLYNSLAKLPDEVVVPLIKSQNLADDPRGGLQVTDGPTETICLPGRLTAEFRIRRRQPAESTHELWVRRTKDWIPTVVLNRSGRATRVLLTSVKTSLTWCPAHVPVLNWTPHGVLPPEGFVRLSSAKYRDWQVLAYEAAMDKDLLRKEQQLYDEWLERQPPAVEKQPYFPPPQRSRGGHPTRRNKQKTRDHPFGVLRVIRPRLRRLRNSYRMRLTPVEWIETRRTRRNLLLS</sequence>
<evidence type="ECO:0000313" key="2">
    <source>
        <dbReference type="EMBL" id="GMF59262.1"/>
    </source>
</evidence>